<sequence length="393" mass="43955">MKSDNLRLPANAISVHQDAVTAISPKPPISRMPPEVLSEIFKYYAMSVLHAQQPGNLSQIFSALDGEAYCDCSAQEYGYTWLKITEVCRYWREVALLSPRLWGDILVTHPQWMGKVLDRSGQAPLHVYARLGSRPEKSDALKIVFQKMHRVVTLNISLPRMWAPKLAEYLCDLPPSLTSLQLSLDRSTPRDMSHPDFSKIQLHSHRPQLRHVDVMGSPFMRWTSSILCATITTLSWRSSRYSQDNVKMSEILGALGAMPCLESIVLENAIPATLVEEELPRAQIVTLPRLRTFKIYGDHFSSKTCATLLHRLCLPAISSVHLSCKPIETASSLAGPLSAILQGQAKIHALSLKLTGYFLQICAWTSSTAERSVSDISSASDFFKDPWRPRAQS</sequence>
<name>M2RHB6_CERS8</name>
<dbReference type="Gene3D" id="3.80.10.10">
    <property type="entry name" value="Ribonuclease Inhibitor"/>
    <property type="match status" value="1"/>
</dbReference>
<organism evidence="1 2">
    <name type="scientific">Ceriporiopsis subvermispora (strain B)</name>
    <name type="common">White-rot fungus</name>
    <name type="synonym">Gelatoporia subvermispora</name>
    <dbReference type="NCBI Taxonomy" id="914234"/>
    <lineage>
        <taxon>Eukaryota</taxon>
        <taxon>Fungi</taxon>
        <taxon>Dikarya</taxon>
        <taxon>Basidiomycota</taxon>
        <taxon>Agaricomycotina</taxon>
        <taxon>Agaricomycetes</taxon>
        <taxon>Polyporales</taxon>
        <taxon>Gelatoporiaceae</taxon>
        <taxon>Gelatoporia</taxon>
    </lineage>
</organism>
<dbReference type="SUPFAM" id="SSF52047">
    <property type="entry name" value="RNI-like"/>
    <property type="match status" value="1"/>
</dbReference>
<protein>
    <submittedName>
        <fullName evidence="1">Uncharacterized protein</fullName>
    </submittedName>
</protein>
<proteinExistence type="predicted"/>
<dbReference type="InterPro" id="IPR032675">
    <property type="entry name" value="LRR_dom_sf"/>
</dbReference>
<dbReference type="Proteomes" id="UP000016930">
    <property type="component" value="Unassembled WGS sequence"/>
</dbReference>
<dbReference type="OrthoDB" id="3181669at2759"/>
<dbReference type="AlphaFoldDB" id="M2RHB6"/>
<dbReference type="STRING" id="914234.M2RHB6"/>
<dbReference type="HOGENOM" id="CLU_702076_0_0_1"/>
<keyword evidence="2" id="KW-1185">Reference proteome</keyword>
<evidence type="ECO:0000313" key="2">
    <source>
        <dbReference type="Proteomes" id="UP000016930"/>
    </source>
</evidence>
<reference evidence="1 2" key="1">
    <citation type="journal article" date="2012" name="Proc. Natl. Acad. Sci. U.S.A.">
        <title>Comparative genomics of Ceriporiopsis subvermispora and Phanerochaete chrysosporium provide insight into selective ligninolysis.</title>
        <authorList>
            <person name="Fernandez-Fueyo E."/>
            <person name="Ruiz-Duenas F.J."/>
            <person name="Ferreira P."/>
            <person name="Floudas D."/>
            <person name="Hibbett D.S."/>
            <person name="Canessa P."/>
            <person name="Larrondo L.F."/>
            <person name="James T.Y."/>
            <person name="Seelenfreund D."/>
            <person name="Lobos S."/>
            <person name="Polanco R."/>
            <person name="Tello M."/>
            <person name="Honda Y."/>
            <person name="Watanabe T."/>
            <person name="Watanabe T."/>
            <person name="Ryu J.S."/>
            <person name="Kubicek C.P."/>
            <person name="Schmoll M."/>
            <person name="Gaskell J."/>
            <person name="Hammel K.E."/>
            <person name="St John F.J."/>
            <person name="Vanden Wymelenberg A."/>
            <person name="Sabat G."/>
            <person name="Splinter BonDurant S."/>
            <person name="Syed K."/>
            <person name="Yadav J.S."/>
            <person name="Doddapaneni H."/>
            <person name="Subramanian V."/>
            <person name="Lavin J.L."/>
            <person name="Oguiza J.A."/>
            <person name="Perez G."/>
            <person name="Pisabarro A.G."/>
            <person name="Ramirez L."/>
            <person name="Santoyo F."/>
            <person name="Master E."/>
            <person name="Coutinho P.M."/>
            <person name="Henrissat B."/>
            <person name="Lombard V."/>
            <person name="Magnuson J.K."/>
            <person name="Kuees U."/>
            <person name="Hori C."/>
            <person name="Igarashi K."/>
            <person name="Samejima M."/>
            <person name="Held B.W."/>
            <person name="Barry K.W."/>
            <person name="LaButti K.M."/>
            <person name="Lapidus A."/>
            <person name="Lindquist E.A."/>
            <person name="Lucas S.M."/>
            <person name="Riley R."/>
            <person name="Salamov A.A."/>
            <person name="Hoffmeister D."/>
            <person name="Schwenk D."/>
            <person name="Hadar Y."/>
            <person name="Yarden O."/>
            <person name="de Vries R.P."/>
            <person name="Wiebenga A."/>
            <person name="Stenlid J."/>
            <person name="Eastwood D."/>
            <person name="Grigoriev I.V."/>
            <person name="Berka R.M."/>
            <person name="Blanchette R.A."/>
            <person name="Kersten P."/>
            <person name="Martinez A.T."/>
            <person name="Vicuna R."/>
            <person name="Cullen D."/>
        </authorList>
    </citation>
    <scope>NUCLEOTIDE SEQUENCE [LARGE SCALE GENOMIC DNA]</scope>
    <source>
        <strain evidence="1 2">B</strain>
    </source>
</reference>
<gene>
    <name evidence="1" type="ORF">CERSUDRAFT_114523</name>
</gene>
<dbReference type="EMBL" id="KB445796">
    <property type="protein sequence ID" value="EMD37882.1"/>
    <property type="molecule type" value="Genomic_DNA"/>
</dbReference>
<evidence type="ECO:0000313" key="1">
    <source>
        <dbReference type="EMBL" id="EMD37882.1"/>
    </source>
</evidence>
<accession>M2RHB6</accession>